<dbReference type="GO" id="GO:0003677">
    <property type="term" value="F:DNA binding"/>
    <property type="evidence" value="ECO:0007669"/>
    <property type="project" value="InterPro"/>
</dbReference>
<dbReference type="SUPFAM" id="SSF88946">
    <property type="entry name" value="Sigma2 domain of RNA polymerase sigma factors"/>
    <property type="match status" value="1"/>
</dbReference>
<dbReference type="Pfam" id="PF04542">
    <property type="entry name" value="Sigma70_r2"/>
    <property type="match status" value="1"/>
</dbReference>
<dbReference type="InterPro" id="IPR014327">
    <property type="entry name" value="RNA_pol_sigma70_bacteroid"/>
</dbReference>
<dbReference type="SUPFAM" id="SSF88659">
    <property type="entry name" value="Sigma3 and sigma4 domains of RNA polymerase sigma factors"/>
    <property type="match status" value="1"/>
</dbReference>
<evidence type="ECO:0000259" key="6">
    <source>
        <dbReference type="Pfam" id="PF08281"/>
    </source>
</evidence>
<keyword evidence="3" id="KW-0731">Sigma factor</keyword>
<proteinExistence type="inferred from homology"/>
<dbReference type="CDD" id="cd06171">
    <property type="entry name" value="Sigma70_r4"/>
    <property type="match status" value="1"/>
</dbReference>
<comment type="caution">
    <text evidence="7">The sequence shown here is derived from an EMBL/GenBank/DDBJ whole genome shotgun (WGS) entry which is preliminary data.</text>
</comment>
<dbReference type="InterPro" id="IPR014284">
    <property type="entry name" value="RNA_pol_sigma-70_dom"/>
</dbReference>
<keyword evidence="8" id="KW-1185">Reference proteome</keyword>
<dbReference type="InterPro" id="IPR013249">
    <property type="entry name" value="RNA_pol_sigma70_r4_t2"/>
</dbReference>
<dbReference type="OrthoDB" id="1453134at2"/>
<dbReference type="InterPro" id="IPR013324">
    <property type="entry name" value="RNA_pol_sigma_r3/r4-like"/>
</dbReference>
<dbReference type="GO" id="GO:0016987">
    <property type="term" value="F:sigma factor activity"/>
    <property type="evidence" value="ECO:0007669"/>
    <property type="project" value="UniProtKB-KW"/>
</dbReference>
<evidence type="ECO:0000256" key="4">
    <source>
        <dbReference type="ARBA" id="ARBA00023163"/>
    </source>
</evidence>
<sequence length="190" mass="22288">MKKLILNQLGSNVLLEHVFKQLHKPLVFYAYKFVGDEDIAKDLVQDAFLNIIRIGNYEALENLKTFLYKCVRNNCINHLNHRAVESAHHENESKIVTREIEYYNAHQAIVERELKDKLLIAIEGLPDIYKTPLKLSRFENLKNTEIAENLNLPVRTVETRIYRALSILRDKLDKNMFQLFMLLLPKTNPN</sequence>
<dbReference type="PANTHER" id="PTHR43133">
    <property type="entry name" value="RNA POLYMERASE ECF-TYPE SIGMA FACTO"/>
    <property type="match status" value="1"/>
</dbReference>
<evidence type="ECO:0000259" key="5">
    <source>
        <dbReference type="Pfam" id="PF04542"/>
    </source>
</evidence>
<evidence type="ECO:0000256" key="1">
    <source>
        <dbReference type="ARBA" id="ARBA00010641"/>
    </source>
</evidence>
<reference evidence="7 8" key="1">
    <citation type="submission" date="2018-08" db="EMBL/GenBank/DDBJ databases">
        <title>Pallidiluteibacterium maritimus gen. nov., sp. nov., isolated from coastal sediment.</title>
        <authorList>
            <person name="Zhou L.Y."/>
        </authorList>
    </citation>
    <scope>NUCLEOTIDE SEQUENCE [LARGE SCALE GENOMIC DNA]</scope>
    <source>
        <strain evidence="7 8">XSD2</strain>
    </source>
</reference>
<feature type="domain" description="RNA polymerase sigma factor 70 region 4 type 2" evidence="6">
    <location>
        <begin position="118"/>
        <end position="166"/>
    </location>
</feature>
<name>A0A399T7U2_9BACT</name>
<dbReference type="Gene3D" id="1.10.10.10">
    <property type="entry name" value="Winged helix-like DNA-binding domain superfamily/Winged helix DNA-binding domain"/>
    <property type="match status" value="1"/>
</dbReference>
<dbReference type="AlphaFoldDB" id="A0A399T7U2"/>
<evidence type="ECO:0000313" key="8">
    <source>
        <dbReference type="Proteomes" id="UP000265926"/>
    </source>
</evidence>
<dbReference type="InterPro" id="IPR036388">
    <property type="entry name" value="WH-like_DNA-bd_sf"/>
</dbReference>
<dbReference type="GO" id="GO:0006352">
    <property type="term" value="P:DNA-templated transcription initiation"/>
    <property type="evidence" value="ECO:0007669"/>
    <property type="project" value="InterPro"/>
</dbReference>
<dbReference type="InterPro" id="IPR039425">
    <property type="entry name" value="RNA_pol_sigma-70-like"/>
</dbReference>
<comment type="similarity">
    <text evidence="1">Belongs to the sigma-70 factor family. ECF subfamily.</text>
</comment>
<dbReference type="InterPro" id="IPR013325">
    <property type="entry name" value="RNA_pol_sigma_r2"/>
</dbReference>
<dbReference type="Pfam" id="PF08281">
    <property type="entry name" value="Sigma70_r4_2"/>
    <property type="match status" value="1"/>
</dbReference>
<dbReference type="Gene3D" id="1.10.1740.10">
    <property type="match status" value="1"/>
</dbReference>
<dbReference type="Proteomes" id="UP000265926">
    <property type="component" value="Unassembled WGS sequence"/>
</dbReference>
<dbReference type="InterPro" id="IPR007627">
    <property type="entry name" value="RNA_pol_sigma70_r2"/>
</dbReference>
<protein>
    <submittedName>
        <fullName evidence="7">RNA polymerase sigma-70 factor</fullName>
    </submittedName>
</protein>
<evidence type="ECO:0000256" key="3">
    <source>
        <dbReference type="ARBA" id="ARBA00023082"/>
    </source>
</evidence>
<evidence type="ECO:0000256" key="2">
    <source>
        <dbReference type="ARBA" id="ARBA00023015"/>
    </source>
</evidence>
<feature type="domain" description="RNA polymerase sigma-70 region 2" evidence="5">
    <location>
        <begin position="19"/>
        <end position="82"/>
    </location>
</feature>
<dbReference type="NCBIfam" id="TIGR02985">
    <property type="entry name" value="Sig70_bacteroi1"/>
    <property type="match status" value="1"/>
</dbReference>
<gene>
    <name evidence="7" type="ORF">D1614_04460</name>
</gene>
<organism evidence="7 8">
    <name type="scientific">Maribellus luteus</name>
    <dbReference type="NCBI Taxonomy" id="2305463"/>
    <lineage>
        <taxon>Bacteria</taxon>
        <taxon>Pseudomonadati</taxon>
        <taxon>Bacteroidota</taxon>
        <taxon>Bacteroidia</taxon>
        <taxon>Marinilabiliales</taxon>
        <taxon>Prolixibacteraceae</taxon>
        <taxon>Maribellus</taxon>
    </lineage>
</organism>
<keyword evidence="4" id="KW-0804">Transcription</keyword>
<evidence type="ECO:0000313" key="7">
    <source>
        <dbReference type="EMBL" id="RIJ50003.1"/>
    </source>
</evidence>
<dbReference type="PANTHER" id="PTHR43133:SF46">
    <property type="entry name" value="RNA POLYMERASE SIGMA-70 FACTOR ECF SUBFAMILY"/>
    <property type="match status" value="1"/>
</dbReference>
<keyword evidence="2" id="KW-0805">Transcription regulation</keyword>
<dbReference type="EMBL" id="QWGR01000002">
    <property type="protein sequence ID" value="RIJ50003.1"/>
    <property type="molecule type" value="Genomic_DNA"/>
</dbReference>
<dbReference type="NCBIfam" id="TIGR02937">
    <property type="entry name" value="sigma70-ECF"/>
    <property type="match status" value="1"/>
</dbReference>
<accession>A0A399T7U2</accession>